<dbReference type="EMBL" id="CSTD01000001">
    <property type="protein sequence ID" value="CPR10493.1"/>
    <property type="molecule type" value="Genomic_DNA"/>
</dbReference>
<evidence type="ECO:0000313" key="2">
    <source>
        <dbReference type="Proteomes" id="UP000198875"/>
    </source>
</evidence>
<dbReference type="AlphaFoldDB" id="A0A0U0W8X8"/>
<sequence length="257" mass="27993">MTARDIDMRVRFTDDDLARVRVLAAARAARGAPLTAEDYPAVRAASDYVGLTSTTNENPMALQIHGYQIGGTGAWPPPVKITADLGAPMTDDEWAAKVASLAAAGRSVFAIPVVDGAVRQNVCLHAASSAYFDDLPDLHGIPNPIDAVEVGEWKEVQIENTGTRMRREFHVGHLRIPDLEDDETCGETVLRVDGVQDQDGSTWRHIKVLMRYEGEETIEVTRYPAVPRTARALDAARKVAVGLLTMVEQIEATEMSS</sequence>
<reference evidence="1 2" key="1">
    <citation type="submission" date="2015-03" db="EMBL/GenBank/DDBJ databases">
        <authorList>
            <person name="Murphy D."/>
        </authorList>
    </citation>
    <scope>NUCLEOTIDE SEQUENCE [LARGE SCALE GENOMIC DNA]</scope>
    <source>
        <strain evidence="1 2">DSM 44277</strain>
    </source>
</reference>
<organism evidence="1 2">
    <name type="scientific">Mycobacterium bohemicum DSM 44277</name>
    <dbReference type="NCBI Taxonomy" id="1236609"/>
    <lineage>
        <taxon>Bacteria</taxon>
        <taxon>Bacillati</taxon>
        <taxon>Actinomycetota</taxon>
        <taxon>Actinomycetes</taxon>
        <taxon>Mycobacteriales</taxon>
        <taxon>Mycobacteriaceae</taxon>
        <taxon>Mycobacterium</taxon>
    </lineage>
</organism>
<name>A0A0U0W8X8_MYCBE</name>
<accession>A0A0U0W8X8</accession>
<gene>
    <name evidence="1" type="ORF">BN971_01882</name>
</gene>
<protein>
    <submittedName>
        <fullName evidence="1">Uncharacterized protein</fullName>
    </submittedName>
</protein>
<dbReference type="Proteomes" id="UP000198875">
    <property type="component" value="Unassembled WGS sequence"/>
</dbReference>
<evidence type="ECO:0000313" key="1">
    <source>
        <dbReference type="EMBL" id="CPR10493.1"/>
    </source>
</evidence>
<proteinExistence type="predicted"/>